<dbReference type="AlphaFoldDB" id="A0A4R6WJE3"/>
<dbReference type="EMBL" id="SNYW01000011">
    <property type="protein sequence ID" value="TDQ80512.1"/>
    <property type="molecule type" value="Genomic_DNA"/>
</dbReference>
<keyword evidence="3" id="KW-1185">Reference proteome</keyword>
<protein>
    <submittedName>
        <fullName evidence="2">Uncharacterized protein DUF1127</fullName>
    </submittedName>
</protein>
<sequence length="73" mass="8417">MYPYKMLSAPYGLFRSITAAFAETAEAVVNSGLAMMERRRQRHALARLDEHLLKDIGLTACDVERETSRPFWR</sequence>
<comment type="caution">
    <text evidence="2">The sequence shown here is derived from an EMBL/GenBank/DDBJ whole genome shotgun (WGS) entry which is preliminary data.</text>
</comment>
<dbReference type="InterPro" id="IPR009506">
    <property type="entry name" value="YjiS-like"/>
</dbReference>
<dbReference type="Pfam" id="PF06568">
    <property type="entry name" value="YjiS-like"/>
    <property type="match status" value="1"/>
</dbReference>
<dbReference type="RefSeq" id="WP_133614500.1">
    <property type="nucleotide sequence ID" value="NZ_SNYW01000011.1"/>
</dbReference>
<feature type="domain" description="YjiS-like" evidence="1">
    <location>
        <begin position="36"/>
        <end position="64"/>
    </location>
</feature>
<name>A0A4R6WJE3_9PROT</name>
<evidence type="ECO:0000259" key="1">
    <source>
        <dbReference type="Pfam" id="PF06568"/>
    </source>
</evidence>
<evidence type="ECO:0000313" key="3">
    <source>
        <dbReference type="Proteomes" id="UP000295783"/>
    </source>
</evidence>
<dbReference type="Proteomes" id="UP000295783">
    <property type="component" value="Unassembled WGS sequence"/>
</dbReference>
<dbReference type="OrthoDB" id="8096613at2"/>
<evidence type="ECO:0000313" key="2">
    <source>
        <dbReference type="EMBL" id="TDQ80512.1"/>
    </source>
</evidence>
<accession>A0A4R6WJE3</accession>
<organism evidence="2 3">
    <name type="scientific">Dongia mobilis</name>
    <dbReference type="NCBI Taxonomy" id="578943"/>
    <lineage>
        <taxon>Bacteria</taxon>
        <taxon>Pseudomonadati</taxon>
        <taxon>Pseudomonadota</taxon>
        <taxon>Alphaproteobacteria</taxon>
        <taxon>Rhodospirillales</taxon>
        <taxon>Dongiaceae</taxon>
        <taxon>Dongia</taxon>
    </lineage>
</organism>
<reference evidence="2 3" key="1">
    <citation type="submission" date="2019-03" db="EMBL/GenBank/DDBJ databases">
        <title>Genomic Encyclopedia of Type Strains, Phase III (KMG-III): the genomes of soil and plant-associated and newly described type strains.</title>
        <authorList>
            <person name="Whitman W."/>
        </authorList>
    </citation>
    <scope>NUCLEOTIDE SEQUENCE [LARGE SCALE GENOMIC DNA]</scope>
    <source>
        <strain evidence="2 3">CGMCC 1.7660</strain>
    </source>
</reference>
<proteinExistence type="predicted"/>
<gene>
    <name evidence="2" type="ORF">A8950_3044</name>
</gene>